<reference evidence="1" key="1">
    <citation type="submission" date="2020-08" db="EMBL/GenBank/DDBJ databases">
        <title>Whole genome shotgun sequence of Polymorphospora rubra NBRC 101157.</title>
        <authorList>
            <person name="Komaki H."/>
            <person name="Tamura T."/>
        </authorList>
    </citation>
    <scope>NUCLEOTIDE SEQUENCE</scope>
    <source>
        <strain evidence="1">NBRC 101157</strain>
    </source>
</reference>
<sequence length="778" mass="82539">MTAPPAGPVAPADVTYLGVRHHSPACARLVAATIEALRPAYVLVEGPADVNDRLDELLLGHRLPVAVFTSYRDGTRAHASWSPFCDYSPEWVALTAGRRLGAQVRFIDLPAWHPAFADRTNRYADAERRYAEVVDRLCRVFAVDNVDTLWDHLFEIQPDDGLAERLATYFDLVRDGSAAGDDDCAREAYMARWVDAAAAHAGGRPVVVVSGGFHRPALIRLAGTGDGRWPDVPRPPDGARGGSYLVPYSFRRLDSFDGYQSGMPSPDYYQRLWEHGAARAADDLTASVVARLRHRRQRVSTADLVAARTMAAGLARVRGHRPPARADVLDGLVSALVDEALEVPLPWTSRGRLPAGTHPVVVEMVAALSGDRVGELHPDTPLPPLVDDVTDTLERHGLAAAGDVRLDLTGADDLTRSRILHRLRVLGVPGFRRDAGPTPGVDAVLVERWSVEVRDDRLSALIEVGGYGATLRDAAAARLAERGTNAAGNVDRLASVLFDAALCGIADLSGDVLDEVARSVGAVRELAPLGRVLAVALGLWRHDRLFGVARTGVLGAVISAAAVRAVWLAEGIRGGPAPAEPARLAAVAALRDAVVHAGPVLELDRAAVLAVAGRLAADRDVPPDLRGAMFGLTWALGGGADPVAAVHAVGGTSTLGDWLAGLFALAREEILTADPAPDPDGGSGRTDLLGVLDGLVTAMPEREFLVALPGLRQAFAFFPPREREGVAGRLLARRGLGGSGRALLRTAVDPALFARARELDADVEAVLARAGLLLQETP</sequence>
<dbReference type="Pfam" id="PF18934">
    <property type="entry name" value="DUF5682"/>
    <property type="match status" value="1"/>
</dbReference>
<protein>
    <submittedName>
        <fullName evidence="1">Uncharacterized protein</fullName>
    </submittedName>
</protein>
<evidence type="ECO:0000313" key="1">
    <source>
        <dbReference type="EMBL" id="BCJ69024.1"/>
    </source>
</evidence>
<dbReference type="RefSeq" id="WP_212818165.1">
    <property type="nucleotide sequence ID" value="NZ_AP023359.1"/>
</dbReference>
<name>A0A810N9C9_9ACTN</name>
<dbReference type="Proteomes" id="UP000680866">
    <property type="component" value="Chromosome"/>
</dbReference>
<proteinExistence type="predicted"/>
<keyword evidence="2" id="KW-1185">Reference proteome</keyword>
<dbReference type="EMBL" id="AP023359">
    <property type="protein sequence ID" value="BCJ69024.1"/>
    <property type="molecule type" value="Genomic_DNA"/>
</dbReference>
<dbReference type="AlphaFoldDB" id="A0A810N9C9"/>
<accession>A0A810N9C9</accession>
<dbReference type="KEGG" id="pry:Prubr_60450"/>
<organism evidence="1 2">
    <name type="scientific">Polymorphospora rubra</name>
    <dbReference type="NCBI Taxonomy" id="338584"/>
    <lineage>
        <taxon>Bacteria</taxon>
        <taxon>Bacillati</taxon>
        <taxon>Actinomycetota</taxon>
        <taxon>Actinomycetes</taxon>
        <taxon>Micromonosporales</taxon>
        <taxon>Micromonosporaceae</taxon>
        <taxon>Polymorphospora</taxon>
    </lineage>
</organism>
<gene>
    <name evidence="1" type="primary">yehM</name>
    <name evidence="1" type="ORF">Prubr_60450</name>
</gene>
<evidence type="ECO:0000313" key="2">
    <source>
        <dbReference type="Proteomes" id="UP000680866"/>
    </source>
</evidence>
<dbReference type="InterPro" id="IPR043737">
    <property type="entry name" value="DUF5682"/>
</dbReference>